<evidence type="ECO:0000313" key="1">
    <source>
        <dbReference type="EMBL" id="VAW28814.1"/>
    </source>
</evidence>
<dbReference type="EMBL" id="UOES01000459">
    <property type="protein sequence ID" value="VAW28814.1"/>
    <property type="molecule type" value="Genomic_DNA"/>
</dbReference>
<name>A0A3B0VA78_9ZZZZ</name>
<organism evidence="1">
    <name type="scientific">hydrothermal vent metagenome</name>
    <dbReference type="NCBI Taxonomy" id="652676"/>
    <lineage>
        <taxon>unclassified sequences</taxon>
        <taxon>metagenomes</taxon>
        <taxon>ecological metagenomes</taxon>
    </lineage>
</organism>
<protein>
    <recommendedName>
        <fullName evidence="2">3'-5' exonuclease</fullName>
    </recommendedName>
</protein>
<evidence type="ECO:0008006" key="2">
    <source>
        <dbReference type="Google" id="ProtNLM"/>
    </source>
</evidence>
<reference evidence="1" key="1">
    <citation type="submission" date="2018-06" db="EMBL/GenBank/DDBJ databases">
        <authorList>
            <person name="Zhirakovskaya E."/>
        </authorList>
    </citation>
    <scope>NUCLEOTIDE SEQUENCE</scope>
</reference>
<gene>
    <name evidence="1" type="ORF">MNBD_BACTEROID06-867</name>
</gene>
<proteinExistence type="predicted"/>
<sequence length="75" mass="8746">MNPSPSQILVIDIETIRSTATYDDLSERMQKQWDKKAFNLRNVEEITPDEMYHERAGIYAEFGQVIVIAVGFYVY</sequence>
<feature type="non-terminal residue" evidence="1">
    <location>
        <position position="75"/>
    </location>
</feature>
<accession>A0A3B0VA78</accession>
<dbReference type="AlphaFoldDB" id="A0A3B0VA78"/>